<dbReference type="Pfam" id="PF01812">
    <property type="entry name" value="5-FTHF_cyc-lig"/>
    <property type="match status" value="1"/>
</dbReference>
<evidence type="ECO:0000256" key="3">
    <source>
        <dbReference type="ARBA" id="ARBA00022840"/>
    </source>
</evidence>
<dbReference type="NCBIfam" id="TIGR02727">
    <property type="entry name" value="MTHFS_bact"/>
    <property type="match status" value="1"/>
</dbReference>
<evidence type="ECO:0000256" key="1">
    <source>
        <dbReference type="ARBA" id="ARBA00010638"/>
    </source>
</evidence>
<keyword evidence="3 4" id="KW-0067">ATP-binding</keyword>
<dbReference type="InterPro" id="IPR037171">
    <property type="entry name" value="NagB/RpiA_transferase-like"/>
</dbReference>
<feature type="binding site" evidence="4">
    <location>
        <begin position="160"/>
        <end position="168"/>
    </location>
    <ligand>
        <name>ATP</name>
        <dbReference type="ChEBI" id="CHEBI:30616"/>
    </ligand>
</feature>
<dbReference type="Proteomes" id="UP001149009">
    <property type="component" value="Unassembled WGS sequence"/>
</dbReference>
<dbReference type="GO" id="GO:0005524">
    <property type="term" value="F:ATP binding"/>
    <property type="evidence" value="ECO:0007669"/>
    <property type="project" value="UniProtKB-KW"/>
</dbReference>
<protein>
    <recommendedName>
        <fullName evidence="5">5-formyltetrahydrofolate cyclo-ligase</fullName>
        <ecNumber evidence="5">6.3.3.2</ecNumber>
    </recommendedName>
</protein>
<dbReference type="InterPro" id="IPR002698">
    <property type="entry name" value="FTHF_cligase"/>
</dbReference>
<comment type="cofactor">
    <cofactor evidence="5">
        <name>Mg(2+)</name>
        <dbReference type="ChEBI" id="CHEBI:18420"/>
    </cofactor>
</comment>
<evidence type="ECO:0000313" key="7">
    <source>
        <dbReference type="Proteomes" id="UP001149009"/>
    </source>
</evidence>
<dbReference type="GO" id="GO:0030272">
    <property type="term" value="F:5-formyltetrahydrofolate cyclo-ligase activity"/>
    <property type="evidence" value="ECO:0007669"/>
    <property type="project" value="UniProtKB-EC"/>
</dbReference>
<feature type="binding site" evidence="4">
    <location>
        <position position="86"/>
    </location>
    <ligand>
        <name>substrate</name>
    </ligand>
</feature>
<evidence type="ECO:0000256" key="4">
    <source>
        <dbReference type="PIRSR" id="PIRSR006806-1"/>
    </source>
</evidence>
<keyword evidence="2 4" id="KW-0547">Nucleotide-binding</keyword>
<organism evidence="6 7">
    <name type="scientific">Chelativorans petroleitrophicus</name>
    <dbReference type="NCBI Taxonomy" id="2975484"/>
    <lineage>
        <taxon>Bacteria</taxon>
        <taxon>Pseudomonadati</taxon>
        <taxon>Pseudomonadota</taxon>
        <taxon>Alphaproteobacteria</taxon>
        <taxon>Hyphomicrobiales</taxon>
        <taxon>Phyllobacteriaceae</taxon>
        <taxon>Chelativorans</taxon>
    </lineage>
</organism>
<accession>A0A9X3B642</accession>
<evidence type="ECO:0000313" key="6">
    <source>
        <dbReference type="EMBL" id="MCT8989737.1"/>
    </source>
</evidence>
<keyword evidence="7" id="KW-1185">Reference proteome</keyword>
<comment type="catalytic activity">
    <reaction evidence="5">
        <text>(6S)-5-formyl-5,6,7,8-tetrahydrofolate + ATP = (6R)-5,10-methenyltetrahydrofolate + ADP + phosphate</text>
        <dbReference type="Rhea" id="RHEA:10488"/>
        <dbReference type="ChEBI" id="CHEBI:30616"/>
        <dbReference type="ChEBI" id="CHEBI:43474"/>
        <dbReference type="ChEBI" id="CHEBI:57455"/>
        <dbReference type="ChEBI" id="CHEBI:57457"/>
        <dbReference type="ChEBI" id="CHEBI:456216"/>
        <dbReference type="EC" id="6.3.3.2"/>
    </reaction>
</comment>
<name>A0A9X3B642_9HYPH</name>
<dbReference type="SUPFAM" id="SSF100950">
    <property type="entry name" value="NagB/RpiA/CoA transferase-like"/>
    <property type="match status" value="1"/>
</dbReference>
<dbReference type="PIRSF" id="PIRSF006806">
    <property type="entry name" value="FTHF_cligase"/>
    <property type="match status" value="1"/>
</dbReference>
<comment type="similarity">
    <text evidence="1 5">Belongs to the 5-formyltetrahydrofolate cyclo-ligase family.</text>
</comment>
<reference evidence="6" key="1">
    <citation type="submission" date="2022-08" db="EMBL/GenBank/DDBJ databases">
        <title>Chelativorans sichuanense sp. nov., a paraffin oil-degrading bacterium isolated from a mixture of oil-based drill cuttings and paddy soil.</title>
        <authorList>
            <person name="Yu J."/>
            <person name="Liu H."/>
            <person name="Chen Q."/>
        </authorList>
    </citation>
    <scope>NUCLEOTIDE SEQUENCE</scope>
    <source>
        <strain evidence="6">SCAU 2101</strain>
    </source>
</reference>
<dbReference type="RefSeq" id="WP_261514591.1">
    <property type="nucleotide sequence ID" value="NZ_JAODNV010000006.1"/>
</dbReference>
<dbReference type="AlphaFoldDB" id="A0A9X3B642"/>
<dbReference type="EC" id="6.3.3.2" evidence="5"/>
<comment type="caution">
    <text evidence="6">The sequence shown here is derived from an EMBL/GenBank/DDBJ whole genome shotgun (WGS) entry which is preliminary data.</text>
</comment>
<dbReference type="GO" id="GO:0009396">
    <property type="term" value="P:folic acid-containing compound biosynthetic process"/>
    <property type="evidence" value="ECO:0007669"/>
    <property type="project" value="TreeGrafter"/>
</dbReference>
<dbReference type="Gene3D" id="3.40.50.10420">
    <property type="entry name" value="NagB/RpiA/CoA transferase-like"/>
    <property type="match status" value="1"/>
</dbReference>
<dbReference type="GO" id="GO:0046872">
    <property type="term" value="F:metal ion binding"/>
    <property type="evidence" value="ECO:0007669"/>
    <property type="project" value="UniProtKB-KW"/>
</dbReference>
<dbReference type="PANTHER" id="PTHR23407:SF1">
    <property type="entry name" value="5-FORMYLTETRAHYDROFOLATE CYCLO-LIGASE"/>
    <property type="match status" value="1"/>
</dbReference>
<dbReference type="EMBL" id="JAODNV010000006">
    <property type="protein sequence ID" value="MCT8989737.1"/>
    <property type="molecule type" value="Genomic_DNA"/>
</dbReference>
<evidence type="ECO:0000256" key="5">
    <source>
        <dbReference type="RuleBase" id="RU361279"/>
    </source>
</evidence>
<proteinExistence type="inferred from homology"/>
<evidence type="ECO:0000256" key="2">
    <source>
        <dbReference type="ARBA" id="ARBA00022741"/>
    </source>
</evidence>
<keyword evidence="5" id="KW-0460">Magnesium</keyword>
<dbReference type="GO" id="GO:0035999">
    <property type="term" value="P:tetrahydrofolate interconversion"/>
    <property type="evidence" value="ECO:0007669"/>
    <property type="project" value="TreeGrafter"/>
</dbReference>
<dbReference type="InterPro" id="IPR024185">
    <property type="entry name" value="FTHF_cligase-like_sf"/>
</dbReference>
<dbReference type="PANTHER" id="PTHR23407">
    <property type="entry name" value="ATPASE INHIBITOR/5-FORMYLTETRAHYDROFOLATE CYCLO-LIGASE"/>
    <property type="match status" value="1"/>
</dbReference>
<keyword evidence="6" id="KW-0436">Ligase</keyword>
<gene>
    <name evidence="6" type="ORF">NYR54_05450</name>
</gene>
<sequence length="210" mass="23658">MTHSEAAHVDLEPAECEVPEFQGSAERWGDIAAWRKAARQALISKRRNMQASEREAKSERIAAELDRIIGRPDRHVIGLYWPIKAEPNLYHWAERISGQGARLALPVVIKMGWPLEFRLWRPGDKLEQGHWNIPVPANGPAVFPDIFIAPLVGFDPENYRLGYGGGFYDRTIAAAPRRPFLIGVGFSECSLPTIYPQPHDIPMDAIVTDR</sequence>
<keyword evidence="5" id="KW-0479">Metal-binding</keyword>